<protein>
    <submittedName>
        <fullName evidence="2">Uncharacterized protein</fullName>
    </submittedName>
</protein>
<comment type="caution">
    <text evidence="2">The sequence shown here is derived from an EMBL/GenBank/DDBJ whole genome shotgun (WGS) entry which is preliminary data.</text>
</comment>
<keyword evidence="3" id="KW-1185">Reference proteome</keyword>
<feature type="region of interest" description="Disordered" evidence="1">
    <location>
        <begin position="1"/>
        <end position="35"/>
    </location>
</feature>
<proteinExistence type="predicted"/>
<reference evidence="2 3" key="1">
    <citation type="submission" date="2023-05" db="EMBL/GenBank/DDBJ databases">
        <title>B98-5 Cell Line De Novo Hybrid Assembly: An Optical Mapping Approach.</title>
        <authorList>
            <person name="Kananen K."/>
            <person name="Auerbach J.A."/>
            <person name="Kautto E."/>
            <person name="Blachly J.S."/>
        </authorList>
    </citation>
    <scope>NUCLEOTIDE SEQUENCE [LARGE SCALE GENOMIC DNA]</scope>
    <source>
        <strain evidence="2">B95-8</strain>
        <tissue evidence="2">Cell line</tissue>
    </source>
</reference>
<gene>
    <name evidence="2" type="ORF">P7K49_031019</name>
</gene>
<sequence>MAATAATAATKGNGGGGGRAGTGDASGTRKKKGPGPLATAYLVIYNVVMTAGRGAKRGRGGSSAAGGAERIGAEWIRAAHRTQCSTGGRFLGPSTWARRAAER</sequence>
<evidence type="ECO:0000313" key="3">
    <source>
        <dbReference type="Proteomes" id="UP001266305"/>
    </source>
</evidence>
<name>A0ABQ9U4P3_SAGOE</name>
<evidence type="ECO:0000256" key="1">
    <source>
        <dbReference type="SAM" id="MobiDB-lite"/>
    </source>
</evidence>
<accession>A0ABQ9U4P3</accession>
<evidence type="ECO:0000313" key="2">
    <source>
        <dbReference type="EMBL" id="KAK2091735.1"/>
    </source>
</evidence>
<dbReference type="EMBL" id="JASSZA010000016">
    <property type="protein sequence ID" value="KAK2091735.1"/>
    <property type="molecule type" value="Genomic_DNA"/>
</dbReference>
<dbReference type="Proteomes" id="UP001266305">
    <property type="component" value="Unassembled WGS sequence"/>
</dbReference>
<feature type="compositionally biased region" description="Gly residues" evidence="1">
    <location>
        <begin position="12"/>
        <end position="21"/>
    </location>
</feature>
<organism evidence="2 3">
    <name type="scientific">Saguinus oedipus</name>
    <name type="common">Cotton-top tamarin</name>
    <name type="synonym">Oedipomidas oedipus</name>
    <dbReference type="NCBI Taxonomy" id="9490"/>
    <lineage>
        <taxon>Eukaryota</taxon>
        <taxon>Metazoa</taxon>
        <taxon>Chordata</taxon>
        <taxon>Craniata</taxon>
        <taxon>Vertebrata</taxon>
        <taxon>Euteleostomi</taxon>
        <taxon>Mammalia</taxon>
        <taxon>Eutheria</taxon>
        <taxon>Euarchontoglires</taxon>
        <taxon>Primates</taxon>
        <taxon>Haplorrhini</taxon>
        <taxon>Platyrrhini</taxon>
        <taxon>Cebidae</taxon>
        <taxon>Callitrichinae</taxon>
        <taxon>Saguinus</taxon>
    </lineage>
</organism>
<feature type="compositionally biased region" description="Low complexity" evidence="1">
    <location>
        <begin position="1"/>
        <end position="11"/>
    </location>
</feature>